<organism evidence="2 3">
    <name type="scientific">Floridaenema flaviceps BLCC-F50</name>
    <dbReference type="NCBI Taxonomy" id="3153642"/>
    <lineage>
        <taxon>Bacteria</taxon>
        <taxon>Bacillati</taxon>
        <taxon>Cyanobacteriota</taxon>
        <taxon>Cyanophyceae</taxon>
        <taxon>Oscillatoriophycideae</taxon>
        <taxon>Aerosakkonematales</taxon>
        <taxon>Aerosakkonemataceae</taxon>
        <taxon>Floridanema</taxon>
        <taxon>Floridanema flaviceps</taxon>
    </lineage>
</organism>
<comment type="caution">
    <text evidence="2">The sequence shown here is derived from an EMBL/GenBank/DDBJ whole genome shotgun (WGS) entry which is preliminary data.</text>
</comment>
<dbReference type="EMBL" id="JBHFNR010000106">
    <property type="protein sequence ID" value="MFB2894319.1"/>
    <property type="molecule type" value="Genomic_DNA"/>
</dbReference>
<dbReference type="Proteomes" id="UP001576784">
    <property type="component" value="Unassembled WGS sequence"/>
</dbReference>
<dbReference type="InterPro" id="IPR058651">
    <property type="entry name" value="HTH_VMAP-M9"/>
</dbReference>
<name>A0ABV4XTR3_9CYAN</name>
<sequence length="273" mass="31689">MTVDEALEFIEIVLNYQRLNKVQELVFRQSWEGRSYKEIAVTSEYEYDYIKDAGAKLWKLLSEAFGEKVKKDNIQSVLRRYLRQNKINLYGNQAIQVNLNGANLTGANLSETRICANLIQADLCQAILDRKIITNNNTQSDKARDNWEANPDSEEQTYHWNGLHFCSEAQVKIAEALDRTNILFIPNFQIRLTSIEGRENKQVDFLIFYQGKSGILEIDRSPSQQAEANFRECDRIFQTHGISIIQYYNPTRCSEEPDRVVQEFLETLSQVED</sequence>
<dbReference type="Pfam" id="PF26355">
    <property type="entry name" value="HTH_VMAP-M9"/>
    <property type="match status" value="1"/>
</dbReference>
<gene>
    <name evidence="2" type="ORF">ACE1CI_15520</name>
</gene>
<evidence type="ECO:0000313" key="3">
    <source>
        <dbReference type="Proteomes" id="UP001576784"/>
    </source>
</evidence>
<dbReference type="Gene3D" id="2.160.20.80">
    <property type="entry name" value="E3 ubiquitin-protein ligase SopA"/>
    <property type="match status" value="1"/>
</dbReference>
<dbReference type="RefSeq" id="WP_413263967.1">
    <property type="nucleotide sequence ID" value="NZ_JBHFNR010000106.1"/>
</dbReference>
<proteinExistence type="predicted"/>
<accession>A0ABV4XTR3</accession>
<evidence type="ECO:0000313" key="2">
    <source>
        <dbReference type="EMBL" id="MFB2894319.1"/>
    </source>
</evidence>
<dbReference type="Pfam" id="PF00805">
    <property type="entry name" value="Pentapeptide"/>
    <property type="match status" value="1"/>
</dbReference>
<dbReference type="SUPFAM" id="SSF141571">
    <property type="entry name" value="Pentapeptide repeat-like"/>
    <property type="match status" value="1"/>
</dbReference>
<protein>
    <submittedName>
        <fullName evidence="2">Pentapeptide repeat-containing protein</fullName>
    </submittedName>
</protein>
<dbReference type="InterPro" id="IPR001646">
    <property type="entry name" value="5peptide_repeat"/>
</dbReference>
<evidence type="ECO:0000259" key="1">
    <source>
        <dbReference type="Pfam" id="PF26355"/>
    </source>
</evidence>
<keyword evidence="3" id="KW-1185">Reference proteome</keyword>
<reference evidence="2 3" key="1">
    <citation type="submission" date="2024-09" db="EMBL/GenBank/DDBJ databases">
        <title>Floridaenema gen nov. (Aerosakkonemataceae, Aerosakkonematales ord. nov., Cyanobacteria) from benthic tropical and subtropical fresh waters, with the description of four new species.</title>
        <authorList>
            <person name="Moretto J.A."/>
            <person name="Berthold D.E."/>
            <person name="Lefler F.W."/>
            <person name="Huang I.-S."/>
            <person name="Laughinghouse H. IV."/>
        </authorList>
    </citation>
    <scope>NUCLEOTIDE SEQUENCE [LARGE SCALE GENOMIC DNA]</scope>
    <source>
        <strain evidence="2 3">BLCC-F50</strain>
    </source>
</reference>
<feature type="domain" description="vWA-MoxR associated protein N-terminal HTH" evidence="1">
    <location>
        <begin position="1"/>
        <end position="81"/>
    </location>
</feature>